<name>X1T7P7_9ZZZZ</name>
<dbReference type="AlphaFoldDB" id="X1T7P7"/>
<organism evidence="1">
    <name type="scientific">marine sediment metagenome</name>
    <dbReference type="NCBI Taxonomy" id="412755"/>
    <lineage>
        <taxon>unclassified sequences</taxon>
        <taxon>metagenomes</taxon>
        <taxon>ecological metagenomes</taxon>
    </lineage>
</organism>
<accession>X1T7P7</accession>
<gene>
    <name evidence="1" type="ORF">S12H4_31944</name>
</gene>
<protein>
    <submittedName>
        <fullName evidence="1">Uncharacterized protein</fullName>
    </submittedName>
</protein>
<comment type="caution">
    <text evidence="1">The sequence shown here is derived from an EMBL/GenBank/DDBJ whole genome shotgun (WGS) entry which is preliminary data.</text>
</comment>
<feature type="non-terminal residue" evidence="1">
    <location>
        <position position="93"/>
    </location>
</feature>
<sequence>MRYSVISGRLNITELQLEVKRCGGRNLRVAVASKQVFCDLDQSTISKLRAKGCIVSNVGGVKAAIIPSPRVPTPVAAAPVYSPEELVWATGLE</sequence>
<reference evidence="1" key="1">
    <citation type="journal article" date="2014" name="Front. Microbiol.">
        <title>High frequency of phylogenetically diverse reductive dehalogenase-homologous genes in deep subseafloor sedimentary metagenomes.</title>
        <authorList>
            <person name="Kawai M."/>
            <person name="Futagami T."/>
            <person name="Toyoda A."/>
            <person name="Takaki Y."/>
            <person name="Nishi S."/>
            <person name="Hori S."/>
            <person name="Arai W."/>
            <person name="Tsubouchi T."/>
            <person name="Morono Y."/>
            <person name="Uchiyama I."/>
            <person name="Ito T."/>
            <person name="Fujiyama A."/>
            <person name="Inagaki F."/>
            <person name="Takami H."/>
        </authorList>
    </citation>
    <scope>NUCLEOTIDE SEQUENCE</scope>
    <source>
        <strain evidence="1">Expedition CK06-06</strain>
    </source>
</reference>
<dbReference type="EMBL" id="BARW01018689">
    <property type="protein sequence ID" value="GAJ01383.1"/>
    <property type="molecule type" value="Genomic_DNA"/>
</dbReference>
<evidence type="ECO:0000313" key="1">
    <source>
        <dbReference type="EMBL" id="GAJ01383.1"/>
    </source>
</evidence>
<proteinExistence type="predicted"/>